<accession>A0A4R5EGD7</accession>
<evidence type="ECO:0000313" key="4">
    <source>
        <dbReference type="Proteomes" id="UP000295136"/>
    </source>
</evidence>
<gene>
    <name evidence="3" type="ORF">E1295_38255</name>
</gene>
<reference evidence="3 4" key="1">
    <citation type="submission" date="2019-03" db="EMBL/GenBank/DDBJ databases">
        <title>Draft genome sequences of novel Actinobacteria.</title>
        <authorList>
            <person name="Sahin N."/>
            <person name="Ay H."/>
            <person name="Saygin H."/>
        </authorList>
    </citation>
    <scope>NUCLEOTIDE SEQUENCE [LARGE SCALE GENOMIC DNA]</scope>
    <source>
        <strain evidence="3 4">6K102</strain>
    </source>
</reference>
<dbReference type="PANTHER" id="PTHR43048">
    <property type="entry name" value="METHYLMALONYL-COA EPIMERASE"/>
    <property type="match status" value="1"/>
</dbReference>
<evidence type="ECO:0000313" key="3">
    <source>
        <dbReference type="EMBL" id="TDE33332.1"/>
    </source>
</evidence>
<dbReference type="GO" id="GO:0004493">
    <property type="term" value="F:methylmalonyl-CoA epimerase activity"/>
    <property type="evidence" value="ECO:0007669"/>
    <property type="project" value="TreeGrafter"/>
</dbReference>
<dbReference type="PROSITE" id="PS51819">
    <property type="entry name" value="VOC"/>
    <property type="match status" value="1"/>
</dbReference>
<dbReference type="InterPro" id="IPR037523">
    <property type="entry name" value="VOC_core"/>
</dbReference>
<keyword evidence="4" id="KW-1185">Reference proteome</keyword>
<dbReference type="Pfam" id="PF00903">
    <property type="entry name" value="Glyoxalase"/>
    <property type="match status" value="1"/>
</dbReference>
<dbReference type="InterPro" id="IPR029068">
    <property type="entry name" value="Glyas_Bleomycin-R_OHBP_Dase"/>
</dbReference>
<dbReference type="RefSeq" id="WP_132638516.1">
    <property type="nucleotide sequence ID" value="NZ_SMLD01000159.1"/>
</dbReference>
<proteinExistence type="predicted"/>
<dbReference type="InterPro" id="IPR004360">
    <property type="entry name" value="Glyas_Fos-R_dOase_dom"/>
</dbReference>
<dbReference type="Gene3D" id="3.10.180.10">
    <property type="entry name" value="2,3-Dihydroxybiphenyl 1,2-Dioxygenase, domain 1"/>
    <property type="match status" value="1"/>
</dbReference>
<dbReference type="GO" id="GO:0046491">
    <property type="term" value="P:L-methylmalonyl-CoA metabolic process"/>
    <property type="evidence" value="ECO:0007669"/>
    <property type="project" value="TreeGrafter"/>
</dbReference>
<dbReference type="PANTHER" id="PTHR43048:SF3">
    <property type="entry name" value="METHYLMALONYL-COA EPIMERASE, MITOCHONDRIAL"/>
    <property type="match status" value="1"/>
</dbReference>
<feature type="domain" description="VOC" evidence="2">
    <location>
        <begin position="3"/>
        <end position="149"/>
    </location>
</feature>
<sequence>MRGVWHFSFTVADLDRSVAFYRDLLGFTLVHRQEQDNAYTRRLVGHPDAVLRVAQLAVPGQPRGVSTHDLELVEYVRPRGRPRDPARHLPGAAHLALTVDDARAEHARLAAAGVTFVSPPAEITAGVNTGGYACYFLDPDAITLELVQPRASVAGRVYAQNDHVRRPDDHR</sequence>
<dbReference type="SUPFAM" id="SSF54593">
    <property type="entry name" value="Glyoxalase/Bleomycin resistance protein/Dihydroxybiphenyl dioxygenase"/>
    <property type="match status" value="1"/>
</dbReference>
<dbReference type="Proteomes" id="UP000295136">
    <property type="component" value="Unassembled WGS sequence"/>
</dbReference>
<dbReference type="EMBL" id="SMLD01000159">
    <property type="protein sequence ID" value="TDE33332.1"/>
    <property type="molecule type" value="Genomic_DNA"/>
</dbReference>
<name>A0A4R5EGD7_9ACTN</name>
<dbReference type="GO" id="GO:0046872">
    <property type="term" value="F:metal ion binding"/>
    <property type="evidence" value="ECO:0007669"/>
    <property type="project" value="UniProtKB-KW"/>
</dbReference>
<comment type="caution">
    <text evidence="3">The sequence shown here is derived from an EMBL/GenBank/DDBJ whole genome shotgun (WGS) entry which is preliminary data.</text>
</comment>
<dbReference type="InterPro" id="IPR051785">
    <property type="entry name" value="MMCE/EMCE_epimerase"/>
</dbReference>
<evidence type="ECO:0000259" key="2">
    <source>
        <dbReference type="PROSITE" id="PS51819"/>
    </source>
</evidence>
<protein>
    <recommendedName>
        <fullName evidence="2">VOC domain-containing protein</fullName>
    </recommendedName>
</protein>
<dbReference type="AlphaFoldDB" id="A0A4R5EGD7"/>
<organism evidence="3 4">
    <name type="scientific">Nonomuraea mesophila</name>
    <dbReference type="NCBI Taxonomy" id="2530382"/>
    <lineage>
        <taxon>Bacteria</taxon>
        <taxon>Bacillati</taxon>
        <taxon>Actinomycetota</taxon>
        <taxon>Actinomycetes</taxon>
        <taxon>Streptosporangiales</taxon>
        <taxon>Streptosporangiaceae</taxon>
        <taxon>Nonomuraea</taxon>
    </lineage>
</organism>
<evidence type="ECO:0000256" key="1">
    <source>
        <dbReference type="ARBA" id="ARBA00022723"/>
    </source>
</evidence>
<keyword evidence="1" id="KW-0479">Metal-binding</keyword>